<evidence type="ECO:0000313" key="4">
    <source>
        <dbReference type="EMBL" id="OLQ06122.1"/>
    </source>
</evidence>
<accession>A0A1Q9EFB0</accession>
<dbReference type="EMBL" id="LSRX01000167">
    <property type="protein sequence ID" value="OLQ06122.1"/>
    <property type="molecule type" value="Genomic_DNA"/>
</dbReference>
<dbReference type="SUPFAM" id="SSF48371">
    <property type="entry name" value="ARM repeat"/>
    <property type="match status" value="1"/>
</dbReference>
<dbReference type="InterPro" id="IPR016024">
    <property type="entry name" value="ARM-type_fold"/>
</dbReference>
<evidence type="ECO:0000313" key="5">
    <source>
        <dbReference type="Proteomes" id="UP000186817"/>
    </source>
</evidence>
<proteinExistence type="predicted"/>
<feature type="coiled-coil region" evidence="1">
    <location>
        <begin position="189"/>
        <end position="216"/>
    </location>
</feature>
<dbReference type="PANTHER" id="PTHR11199:SF0">
    <property type="entry name" value="LD34181P-RELATED"/>
    <property type="match status" value="1"/>
</dbReference>
<protein>
    <submittedName>
        <fullName evidence="4">Cohesin subunit SA-1</fullName>
    </submittedName>
</protein>
<gene>
    <name evidence="4" type="primary">Stag1</name>
    <name evidence="4" type="ORF">AK812_SmicGene10620</name>
</gene>
<dbReference type="PANTHER" id="PTHR11199">
    <property type="entry name" value="STROMAL ANTIGEN"/>
    <property type="match status" value="1"/>
</dbReference>
<dbReference type="GO" id="GO:0000785">
    <property type="term" value="C:chromatin"/>
    <property type="evidence" value="ECO:0007669"/>
    <property type="project" value="TreeGrafter"/>
</dbReference>
<dbReference type="GO" id="GO:0008278">
    <property type="term" value="C:cohesin complex"/>
    <property type="evidence" value="ECO:0007669"/>
    <property type="project" value="TreeGrafter"/>
</dbReference>
<dbReference type="GO" id="GO:0003682">
    <property type="term" value="F:chromatin binding"/>
    <property type="evidence" value="ECO:0007669"/>
    <property type="project" value="TreeGrafter"/>
</dbReference>
<keyword evidence="5" id="KW-1185">Reference proteome</keyword>
<evidence type="ECO:0000256" key="1">
    <source>
        <dbReference type="SAM" id="Coils"/>
    </source>
</evidence>
<feature type="region of interest" description="Disordered" evidence="2">
    <location>
        <begin position="704"/>
        <end position="746"/>
    </location>
</feature>
<comment type="caution">
    <text evidence="4">The sequence shown here is derived from an EMBL/GenBank/DDBJ whole genome shotgun (WGS) entry which is preliminary data.</text>
</comment>
<dbReference type="InterPro" id="IPR039662">
    <property type="entry name" value="Cohesin_Scc3/SA"/>
</dbReference>
<evidence type="ECO:0000259" key="3">
    <source>
        <dbReference type="Pfam" id="PF08514"/>
    </source>
</evidence>
<feature type="compositionally biased region" description="Low complexity" evidence="2">
    <location>
        <begin position="719"/>
        <end position="730"/>
    </location>
</feature>
<keyword evidence="1" id="KW-0175">Coiled coil</keyword>
<reference evidence="4 5" key="1">
    <citation type="submission" date="2016-02" db="EMBL/GenBank/DDBJ databases">
        <title>Genome analysis of coral dinoflagellate symbionts highlights evolutionary adaptations to a symbiotic lifestyle.</title>
        <authorList>
            <person name="Aranda M."/>
            <person name="Li Y."/>
            <person name="Liew Y.J."/>
            <person name="Baumgarten S."/>
            <person name="Simakov O."/>
            <person name="Wilson M."/>
            <person name="Piel J."/>
            <person name="Ashoor H."/>
            <person name="Bougouffa S."/>
            <person name="Bajic V.B."/>
            <person name="Ryu T."/>
            <person name="Ravasi T."/>
            <person name="Bayer T."/>
            <person name="Micklem G."/>
            <person name="Kim H."/>
            <person name="Bhak J."/>
            <person name="Lajeunesse T.C."/>
            <person name="Voolstra C.R."/>
        </authorList>
    </citation>
    <scope>NUCLEOTIDE SEQUENCE [LARGE SCALE GENOMIC DNA]</scope>
    <source>
        <strain evidence="4 5">CCMP2467</strain>
    </source>
</reference>
<organism evidence="4 5">
    <name type="scientific">Symbiodinium microadriaticum</name>
    <name type="common">Dinoflagellate</name>
    <name type="synonym">Zooxanthella microadriatica</name>
    <dbReference type="NCBI Taxonomy" id="2951"/>
    <lineage>
        <taxon>Eukaryota</taxon>
        <taxon>Sar</taxon>
        <taxon>Alveolata</taxon>
        <taxon>Dinophyceae</taxon>
        <taxon>Suessiales</taxon>
        <taxon>Symbiodiniaceae</taxon>
        <taxon>Symbiodinium</taxon>
    </lineage>
</organism>
<dbReference type="GO" id="GO:0007062">
    <property type="term" value="P:sister chromatid cohesion"/>
    <property type="evidence" value="ECO:0007669"/>
    <property type="project" value="UniProtKB-ARBA"/>
</dbReference>
<dbReference type="AlphaFoldDB" id="A0A1Q9EFB0"/>
<name>A0A1Q9EFB0_SYMMI</name>
<dbReference type="GO" id="GO:0005634">
    <property type="term" value="C:nucleus"/>
    <property type="evidence" value="ECO:0007669"/>
    <property type="project" value="TreeGrafter"/>
</dbReference>
<dbReference type="Pfam" id="PF08514">
    <property type="entry name" value="STAG"/>
    <property type="match status" value="1"/>
</dbReference>
<dbReference type="OrthoDB" id="498590at2759"/>
<evidence type="ECO:0000256" key="2">
    <source>
        <dbReference type="SAM" id="MobiDB-lite"/>
    </source>
</evidence>
<dbReference type="InterPro" id="IPR013721">
    <property type="entry name" value="STAG"/>
</dbReference>
<feature type="domain" description="STAG" evidence="3">
    <location>
        <begin position="114"/>
        <end position="215"/>
    </location>
</feature>
<sequence length="934" mass="104519">MSVCHGCTGLGLGMREFQMALWEFGYGNAGGQAQAVEVAEGPAGTQAPAKGTLAHEILYGSSKDVKLRAQVIRIFRLSGLPKAVTKEDLQVEPAELVIRLPDWVKMNNIDPSFYPLLPSIAQSRRSVSNLEKFIAQGLGEQSGQALLESQLVASLTRWLLVLPNAQIRSVRHVATVAALAVAEALGYQVESLSRSHDTLERQLTSARRNITARQEQQLKRDVATSAKHTKDMQVARNQLLETIVPLRSRDISEVIRVYTLNAVERLMKAAPDMYKDNKWTSRVFLMVHDPAAEVRGRALAVITQWYGPQNKMSPDVKERLQNFAKSAMPHLVERTFDVAPVVSAAAVRCLRQPVLAELLEDDQFDTIVNLVIGGLDEEIREEAALFINQHVFSDPGICQKERPKKRGEVRDAVATMAGDMEDIAEERMVDGRVMDGVSEHDNSATAISMLLEFLENYMSDKLRSVERVVAAFWRRAPALWHWGTIVNLCLVGEGSRRVGLEPISVSQRLCLLYIMEAAVRQADEDVKIAREKDKESAALRMNEACVIFLPEMPRLMDICRPEEEHFLLLSHVCKILLEYAVENSQSQVLVNAKAMCSALKRTIESSVPLETMRNCADSLLSLAKNFDEAKTAFLDLSKSVHTTCVELLQDSTRLQELRPVLFRFLTLVNRGIDMSFGSTTMLQRQLALLRARVAWSRERRKMLEQQAQRENIKDEPNISPRSPRSPLLSPGGEPTGPRKRRRLQSRPDDVPDVRLTLLMLESVSAAVMWHVRMAFWVETQGVSPEGRKAAELQVSEMLQGFTELPLLRAELPGMMTELRNVCMELLDSDFHALVQACAFSAYMTLLHLCVGVSDTLSLEVDESGKPAPATGWGATYKVRVPKNHMEALFNHLNGLYVSMTEAEIEGVPFNAEGLRVEPKKKHIAMFVWKQSDTS</sequence>
<dbReference type="Proteomes" id="UP000186817">
    <property type="component" value="Unassembled WGS sequence"/>
</dbReference>